<proteinExistence type="predicted"/>
<feature type="domain" description="Protein kinase" evidence="2">
    <location>
        <begin position="125"/>
        <end position="401"/>
    </location>
</feature>
<dbReference type="InterPro" id="IPR051681">
    <property type="entry name" value="Ser/Thr_Kinases-Pseudokinases"/>
</dbReference>
<dbReference type="STRING" id="1051891.A0A0C3LNJ7"/>
<evidence type="ECO:0000313" key="3">
    <source>
        <dbReference type="EMBL" id="KIO22947.1"/>
    </source>
</evidence>
<feature type="compositionally biased region" description="Polar residues" evidence="1">
    <location>
        <begin position="30"/>
        <end position="43"/>
    </location>
</feature>
<keyword evidence="4" id="KW-1185">Reference proteome</keyword>
<dbReference type="Gene3D" id="1.10.510.10">
    <property type="entry name" value="Transferase(Phosphotransferase) domain 1"/>
    <property type="match status" value="1"/>
</dbReference>
<evidence type="ECO:0000313" key="4">
    <source>
        <dbReference type="Proteomes" id="UP000054248"/>
    </source>
</evidence>
<organism evidence="3 4">
    <name type="scientific">Tulasnella calospora MUT 4182</name>
    <dbReference type="NCBI Taxonomy" id="1051891"/>
    <lineage>
        <taxon>Eukaryota</taxon>
        <taxon>Fungi</taxon>
        <taxon>Dikarya</taxon>
        <taxon>Basidiomycota</taxon>
        <taxon>Agaricomycotina</taxon>
        <taxon>Agaricomycetes</taxon>
        <taxon>Cantharellales</taxon>
        <taxon>Tulasnellaceae</taxon>
        <taxon>Tulasnella</taxon>
    </lineage>
</organism>
<dbReference type="PANTHER" id="PTHR44329">
    <property type="entry name" value="SERINE/THREONINE-PROTEIN KINASE TNNI3K-RELATED"/>
    <property type="match status" value="1"/>
</dbReference>
<dbReference type="InterPro" id="IPR001245">
    <property type="entry name" value="Ser-Thr/Tyr_kinase_cat_dom"/>
</dbReference>
<reference evidence="4" key="2">
    <citation type="submission" date="2015-01" db="EMBL/GenBank/DDBJ databases">
        <title>Evolutionary Origins and Diversification of the Mycorrhizal Mutualists.</title>
        <authorList>
            <consortium name="DOE Joint Genome Institute"/>
            <consortium name="Mycorrhizal Genomics Consortium"/>
            <person name="Kohler A."/>
            <person name="Kuo A."/>
            <person name="Nagy L.G."/>
            <person name="Floudas D."/>
            <person name="Copeland A."/>
            <person name="Barry K.W."/>
            <person name="Cichocki N."/>
            <person name="Veneault-Fourrey C."/>
            <person name="LaButti K."/>
            <person name="Lindquist E.A."/>
            <person name="Lipzen A."/>
            <person name="Lundell T."/>
            <person name="Morin E."/>
            <person name="Murat C."/>
            <person name="Riley R."/>
            <person name="Ohm R."/>
            <person name="Sun H."/>
            <person name="Tunlid A."/>
            <person name="Henrissat B."/>
            <person name="Grigoriev I.V."/>
            <person name="Hibbett D.S."/>
            <person name="Martin F."/>
        </authorList>
    </citation>
    <scope>NUCLEOTIDE SEQUENCE [LARGE SCALE GENOMIC DNA]</scope>
    <source>
        <strain evidence="4">MUT 4182</strain>
    </source>
</reference>
<dbReference type="AlphaFoldDB" id="A0A0C3LNJ7"/>
<dbReference type="Pfam" id="PF07714">
    <property type="entry name" value="PK_Tyr_Ser-Thr"/>
    <property type="match status" value="1"/>
</dbReference>
<reference evidence="3 4" key="1">
    <citation type="submission" date="2014-04" db="EMBL/GenBank/DDBJ databases">
        <authorList>
            <consortium name="DOE Joint Genome Institute"/>
            <person name="Kuo A."/>
            <person name="Girlanda M."/>
            <person name="Perotto S."/>
            <person name="Kohler A."/>
            <person name="Nagy L.G."/>
            <person name="Floudas D."/>
            <person name="Copeland A."/>
            <person name="Barry K.W."/>
            <person name="Cichocki N."/>
            <person name="Veneault-Fourrey C."/>
            <person name="LaButti K."/>
            <person name="Lindquist E.A."/>
            <person name="Lipzen A."/>
            <person name="Lundell T."/>
            <person name="Morin E."/>
            <person name="Murat C."/>
            <person name="Sun H."/>
            <person name="Tunlid A."/>
            <person name="Henrissat B."/>
            <person name="Grigoriev I.V."/>
            <person name="Hibbett D.S."/>
            <person name="Martin F."/>
            <person name="Nordberg H.P."/>
            <person name="Cantor M.N."/>
            <person name="Hua S.X."/>
        </authorList>
    </citation>
    <scope>NUCLEOTIDE SEQUENCE [LARGE SCALE GENOMIC DNA]</scope>
    <source>
        <strain evidence="3 4">MUT 4182</strain>
    </source>
</reference>
<dbReference type="Proteomes" id="UP000054248">
    <property type="component" value="Unassembled WGS sequence"/>
</dbReference>
<dbReference type="SUPFAM" id="SSF56112">
    <property type="entry name" value="Protein kinase-like (PK-like)"/>
    <property type="match status" value="1"/>
</dbReference>
<dbReference type="OrthoDB" id="626167at2759"/>
<feature type="compositionally biased region" description="Polar residues" evidence="1">
    <location>
        <begin position="67"/>
        <end position="76"/>
    </location>
</feature>
<gene>
    <name evidence="3" type="ORF">M407DRAFT_114181</name>
</gene>
<evidence type="ECO:0000256" key="1">
    <source>
        <dbReference type="SAM" id="MobiDB-lite"/>
    </source>
</evidence>
<dbReference type="PROSITE" id="PS00108">
    <property type="entry name" value="PROTEIN_KINASE_ST"/>
    <property type="match status" value="1"/>
</dbReference>
<dbReference type="GO" id="GO:0005524">
    <property type="term" value="F:ATP binding"/>
    <property type="evidence" value="ECO:0007669"/>
    <property type="project" value="InterPro"/>
</dbReference>
<dbReference type="PROSITE" id="PS50011">
    <property type="entry name" value="PROTEIN_KINASE_DOM"/>
    <property type="match status" value="1"/>
</dbReference>
<dbReference type="HOGENOM" id="CLU_000288_7_18_1"/>
<dbReference type="GO" id="GO:0004674">
    <property type="term" value="F:protein serine/threonine kinase activity"/>
    <property type="evidence" value="ECO:0007669"/>
    <property type="project" value="TreeGrafter"/>
</dbReference>
<accession>A0A0C3LNJ7</accession>
<protein>
    <recommendedName>
        <fullName evidence="2">Protein kinase domain-containing protein</fullName>
    </recommendedName>
</protein>
<dbReference type="InterPro" id="IPR000719">
    <property type="entry name" value="Prot_kinase_dom"/>
</dbReference>
<dbReference type="SMART" id="SM00220">
    <property type="entry name" value="S_TKc"/>
    <property type="match status" value="1"/>
</dbReference>
<dbReference type="EMBL" id="KN823096">
    <property type="protein sequence ID" value="KIO22947.1"/>
    <property type="molecule type" value="Genomic_DNA"/>
</dbReference>
<name>A0A0C3LNJ7_9AGAM</name>
<dbReference type="InterPro" id="IPR008271">
    <property type="entry name" value="Ser/Thr_kinase_AS"/>
</dbReference>
<dbReference type="InterPro" id="IPR011009">
    <property type="entry name" value="Kinase-like_dom_sf"/>
</dbReference>
<sequence>METSQSELGHGDKSNQAVASVDPTAANPPQALSASEVEPTSNAGRLPTVRVDASAAQEVAPPEEGRTTQGNQTATSPDFEENLAPTGSEDDSLVQPGRQVRERELPSELSGALTNIREHEGSVTRKKTDRTDGGAYADIFEGELDQPDGSKIEVAIKCIRGVQKVEGLDRRVRREAFIWTSATHPNILQFIGYKVMNGEHCLISPWCKHGSLTRYILNNEGIKESEKLKLLCDAARGLVHLHSLNPVIVHGDIKPDNVLVKDNLEAALCDFGISRIFLGIGKVSGLTTTGNRTGGTAGYQARELLDETAPSASTAGDVYAFGGLILAAMSGKNPFYNKRNDPARIVAVCTGEVPSPDDHPRLPRDDPLWDLLNECWSNTPEARPAMDTVLQKLESERDQRLALGN</sequence>
<feature type="region of interest" description="Disordered" evidence="1">
    <location>
        <begin position="1"/>
        <end position="108"/>
    </location>
</feature>
<evidence type="ECO:0000259" key="2">
    <source>
        <dbReference type="PROSITE" id="PS50011"/>
    </source>
</evidence>